<evidence type="ECO:0000256" key="4">
    <source>
        <dbReference type="ARBA" id="ARBA00022475"/>
    </source>
</evidence>
<reference evidence="18 19" key="1">
    <citation type="submission" date="2019-07" db="EMBL/GenBank/DDBJ databases">
        <title>Whole genome shotgun sequence of Acetobacter nitrogenifigens NBRC 105050.</title>
        <authorList>
            <person name="Hosoyama A."/>
            <person name="Uohara A."/>
            <person name="Ohji S."/>
            <person name="Ichikawa N."/>
        </authorList>
    </citation>
    <scope>NUCLEOTIDE SEQUENCE [LARGE SCALE GENOMIC DNA]</scope>
    <source>
        <strain evidence="18 19">NBRC 105050</strain>
    </source>
</reference>
<dbReference type="SMART" id="SM00155">
    <property type="entry name" value="PLDc"/>
    <property type="match status" value="2"/>
</dbReference>
<keyword evidence="19" id="KW-1185">Reference proteome</keyword>
<dbReference type="EMBL" id="BJYF01000007">
    <property type="protein sequence ID" value="GEN59668.1"/>
    <property type="molecule type" value="Genomic_DNA"/>
</dbReference>
<dbReference type="Gene3D" id="3.30.870.10">
    <property type="entry name" value="Endonuclease Chain A"/>
    <property type="match status" value="3"/>
</dbReference>
<evidence type="ECO:0000256" key="1">
    <source>
        <dbReference type="ARBA" id="ARBA00003145"/>
    </source>
</evidence>
<evidence type="ECO:0000256" key="15">
    <source>
        <dbReference type="NCBIfam" id="TIGR04265"/>
    </source>
</evidence>
<keyword evidence="13" id="KW-0594">Phospholipid biosynthesis</keyword>
<organism evidence="18 19">
    <name type="scientific">Acetobacter nitrogenifigens DSM 23921 = NBRC 105050</name>
    <dbReference type="NCBI Taxonomy" id="1120919"/>
    <lineage>
        <taxon>Bacteria</taxon>
        <taxon>Pseudomonadati</taxon>
        <taxon>Pseudomonadota</taxon>
        <taxon>Alphaproteobacteria</taxon>
        <taxon>Acetobacterales</taxon>
        <taxon>Acetobacteraceae</taxon>
        <taxon>Acetobacter</taxon>
    </lineage>
</organism>
<evidence type="ECO:0000256" key="11">
    <source>
        <dbReference type="ARBA" id="ARBA00023098"/>
    </source>
</evidence>
<keyword evidence="12 16" id="KW-0472">Membrane</keyword>
<keyword evidence="9" id="KW-0677">Repeat</keyword>
<evidence type="ECO:0000313" key="18">
    <source>
        <dbReference type="EMBL" id="GEN59668.1"/>
    </source>
</evidence>
<dbReference type="EC" id="2.7.8.-" evidence="15"/>
<evidence type="ECO:0000313" key="19">
    <source>
        <dbReference type="Proteomes" id="UP000321635"/>
    </source>
</evidence>
<evidence type="ECO:0000256" key="3">
    <source>
        <dbReference type="ARBA" id="ARBA00004651"/>
    </source>
</evidence>
<dbReference type="RefSeq" id="WP_051292028.1">
    <property type="nucleotide sequence ID" value="NZ_AUBI01000003.1"/>
</dbReference>
<dbReference type="AlphaFoldDB" id="A0A511X9P8"/>
<keyword evidence="14" id="KW-1208">Phospholipid metabolism</keyword>
<sequence>MTLSALRVLLALAVTIHVLLTKRDTAAAIGWIGMAALMPVLGSILYLMFGINRVKRLARKLVRQRGAPGSAPATRWQKSVEGRFAPLASMVGKLTSRSLVGGNNIEMLHDGDEAYPAMLDAIQRANTSVLLCSYIFRADRVGGLFIDALIDAHSRGVAVRVLVDGVGAGYFSCPTARRLRRAGVPCGRFMHSLLPWSMPFINLRNHRKSLIIDGVLGFIGGLNIGDENMVADRPRDPVSDTHFRVRGPIVRQLAAAFAWDWTFTEGEDLAGPTYFPDIDASGADLMRIVTAGPDTDLEKIEFVMLQAMTLARSSIRLMTPYFLPGTRLSTELCLAALRGVTVDIVIPQRSNHVVMDWACRADIHPVLDAGCRVWSASPPFNHSKLLVVDREWSFVGSSNLDMRSLRLNFEINLETYNAEFSQRVDDFIVGHCGRRVTHHDLDKRNYLTKLRDAGARLLLPYL</sequence>
<name>A0A511X9P8_9PROT</name>
<dbReference type="SUPFAM" id="SSF56024">
    <property type="entry name" value="Phospholipase D/nuclease"/>
    <property type="match status" value="2"/>
</dbReference>
<dbReference type="GO" id="GO:0008808">
    <property type="term" value="F:cardiolipin synthase activity"/>
    <property type="evidence" value="ECO:0007669"/>
    <property type="project" value="UniProtKB-UniRule"/>
</dbReference>
<keyword evidence="7" id="KW-0808">Transferase</keyword>
<dbReference type="Proteomes" id="UP000321635">
    <property type="component" value="Unassembled WGS sequence"/>
</dbReference>
<evidence type="ECO:0000259" key="17">
    <source>
        <dbReference type="PROSITE" id="PS50035"/>
    </source>
</evidence>
<dbReference type="PANTHER" id="PTHR21248">
    <property type="entry name" value="CARDIOLIPIN SYNTHASE"/>
    <property type="match status" value="1"/>
</dbReference>
<comment type="caution">
    <text evidence="18">The sequence shown here is derived from an EMBL/GenBank/DDBJ whole genome shotgun (WGS) entry which is preliminary data.</text>
</comment>
<accession>A0A511X9P8</accession>
<feature type="transmembrane region" description="Helical" evidence="16">
    <location>
        <begin position="31"/>
        <end position="51"/>
    </location>
</feature>
<keyword evidence="11" id="KW-0443">Lipid metabolism</keyword>
<comment type="function">
    <text evidence="1">Could be a virulence factor.</text>
</comment>
<dbReference type="STRING" id="1120919.GCA_000429165_01278"/>
<keyword evidence="8 16" id="KW-0812">Transmembrane</keyword>
<evidence type="ECO:0000256" key="5">
    <source>
        <dbReference type="ARBA" id="ARBA00022516"/>
    </source>
</evidence>
<evidence type="ECO:0000256" key="9">
    <source>
        <dbReference type="ARBA" id="ARBA00022737"/>
    </source>
</evidence>
<evidence type="ECO:0000256" key="10">
    <source>
        <dbReference type="ARBA" id="ARBA00022989"/>
    </source>
</evidence>
<feature type="domain" description="PLD phosphodiesterase" evidence="17">
    <location>
        <begin position="201"/>
        <end position="228"/>
    </location>
</feature>
<evidence type="ECO:0000256" key="2">
    <source>
        <dbReference type="ARBA" id="ARBA00004613"/>
    </source>
</evidence>
<keyword evidence="5" id="KW-0444">Lipid biosynthesis</keyword>
<feature type="domain" description="PLD phosphodiesterase" evidence="17">
    <location>
        <begin position="377"/>
        <end position="404"/>
    </location>
</feature>
<evidence type="ECO:0000256" key="12">
    <source>
        <dbReference type="ARBA" id="ARBA00023136"/>
    </source>
</evidence>
<dbReference type="OrthoDB" id="9762009at2"/>
<dbReference type="PROSITE" id="PS50035">
    <property type="entry name" value="PLD"/>
    <property type="match status" value="2"/>
</dbReference>
<dbReference type="Pfam" id="PF13091">
    <property type="entry name" value="PLDc_2"/>
    <property type="match status" value="2"/>
</dbReference>
<protein>
    <recommendedName>
        <fullName evidence="15">Cardiolipin synthase</fullName>
        <ecNumber evidence="15">2.7.8.-</ecNumber>
    </recommendedName>
</protein>
<dbReference type="InterPro" id="IPR022924">
    <property type="entry name" value="Cardiolipin_synthase"/>
</dbReference>
<keyword evidence="6" id="KW-0964">Secreted</keyword>
<evidence type="ECO:0000256" key="16">
    <source>
        <dbReference type="SAM" id="Phobius"/>
    </source>
</evidence>
<gene>
    <name evidence="18" type="ORF">ANI02nite_15520</name>
</gene>
<evidence type="ECO:0000256" key="13">
    <source>
        <dbReference type="ARBA" id="ARBA00023209"/>
    </source>
</evidence>
<comment type="subcellular location">
    <subcellularLocation>
        <location evidence="3">Cell membrane</location>
        <topology evidence="3">Multi-pass membrane protein</topology>
    </subcellularLocation>
    <subcellularLocation>
        <location evidence="2">Secreted</location>
    </subcellularLocation>
</comment>
<evidence type="ECO:0000256" key="6">
    <source>
        <dbReference type="ARBA" id="ARBA00022525"/>
    </source>
</evidence>
<evidence type="ECO:0000256" key="8">
    <source>
        <dbReference type="ARBA" id="ARBA00022692"/>
    </source>
</evidence>
<dbReference type="InterPro" id="IPR025202">
    <property type="entry name" value="PLD-like_dom"/>
</dbReference>
<keyword evidence="4" id="KW-1003">Cell membrane</keyword>
<dbReference type="CDD" id="cd09157">
    <property type="entry name" value="PLDc_CLS_unchar2_1"/>
    <property type="match status" value="1"/>
</dbReference>
<dbReference type="GO" id="GO:0032049">
    <property type="term" value="P:cardiolipin biosynthetic process"/>
    <property type="evidence" value="ECO:0007669"/>
    <property type="project" value="UniProtKB-UniRule"/>
</dbReference>
<dbReference type="InterPro" id="IPR027379">
    <property type="entry name" value="CLS_N"/>
</dbReference>
<dbReference type="InterPro" id="IPR001736">
    <property type="entry name" value="PLipase_D/transphosphatidylase"/>
</dbReference>
<evidence type="ECO:0000256" key="14">
    <source>
        <dbReference type="ARBA" id="ARBA00023264"/>
    </source>
</evidence>
<dbReference type="GO" id="GO:0005886">
    <property type="term" value="C:plasma membrane"/>
    <property type="evidence" value="ECO:0007669"/>
    <property type="project" value="UniProtKB-SubCell"/>
</dbReference>
<dbReference type="PANTHER" id="PTHR21248:SF22">
    <property type="entry name" value="PHOSPHOLIPASE D"/>
    <property type="match status" value="1"/>
</dbReference>
<dbReference type="NCBIfam" id="TIGR04265">
    <property type="entry name" value="bac_cardiolipin"/>
    <property type="match status" value="1"/>
</dbReference>
<proteinExistence type="predicted"/>
<evidence type="ECO:0000256" key="7">
    <source>
        <dbReference type="ARBA" id="ARBA00022679"/>
    </source>
</evidence>
<dbReference type="GO" id="GO:0005576">
    <property type="term" value="C:extracellular region"/>
    <property type="evidence" value="ECO:0007669"/>
    <property type="project" value="UniProtKB-SubCell"/>
</dbReference>
<keyword evidence="10 16" id="KW-1133">Transmembrane helix</keyword>
<dbReference type="Pfam" id="PF13396">
    <property type="entry name" value="PLDc_N"/>
    <property type="match status" value="1"/>
</dbReference>